<feature type="domain" description="Beta-lactamase-related" evidence="1">
    <location>
        <begin position="7"/>
        <end position="374"/>
    </location>
</feature>
<dbReference type="InterPro" id="IPR012338">
    <property type="entry name" value="Beta-lactam/transpept-like"/>
</dbReference>
<sequence length="394" mass="44071">MSMEQQINRLIQTEIDSGDLAGSALSVIKDGHEVFRHSYGALDIDSGAPMPDNPIFRMYSMSKPVTSAAAMMLIERGVITRSAPVSDYLPAFADQTVWQDGRETSVQRPMTIDDLLNMTSGLSYPDASTETGRRMEALFNEAIARAHSANAWTTLELCERIGRIPLLFQPGARWQYGTSADVLGAVIEVASGRRFGTFLKEELFEPLGMCDTGFYAPEQKRERFATMYKWSAQPPKLSRYTGSHLVILDFAQPPAFESGGAGLVSTLDDYGRFAQMLINGGELNGRRLLKPETVEFMHSARLTPEQQRTFEWAQLRGFTYGNLMRVLTRPEAVDPVLCGLGVKGEYGWDGWAGTYFMADPTNRLIIIYLISRIDLDPHPMRAQLKRVIYDNLVK</sequence>
<evidence type="ECO:0000259" key="1">
    <source>
        <dbReference type="Pfam" id="PF00144"/>
    </source>
</evidence>
<dbReference type="PANTHER" id="PTHR43283:SF3">
    <property type="entry name" value="BETA-LACTAMASE FAMILY PROTEIN (AFU_ORTHOLOGUE AFUA_5G07500)"/>
    <property type="match status" value="1"/>
</dbReference>
<reference evidence="2" key="1">
    <citation type="submission" date="2020-10" db="EMBL/GenBank/DDBJ databases">
        <authorList>
            <person name="Gilroy R."/>
        </authorList>
    </citation>
    <scope>NUCLEOTIDE SEQUENCE</scope>
    <source>
        <strain evidence="2">ChiSxjej2B14-8506</strain>
    </source>
</reference>
<dbReference type="InterPro" id="IPR050789">
    <property type="entry name" value="Diverse_Enzym_Activities"/>
</dbReference>
<reference evidence="2" key="2">
    <citation type="journal article" date="2021" name="PeerJ">
        <title>Extensive microbial diversity within the chicken gut microbiome revealed by metagenomics and culture.</title>
        <authorList>
            <person name="Gilroy R."/>
            <person name="Ravi A."/>
            <person name="Getino M."/>
            <person name="Pursley I."/>
            <person name="Horton D.L."/>
            <person name="Alikhan N.F."/>
            <person name="Baker D."/>
            <person name="Gharbi K."/>
            <person name="Hall N."/>
            <person name="Watson M."/>
            <person name="Adriaenssens E.M."/>
            <person name="Foster-Nyarko E."/>
            <person name="Jarju S."/>
            <person name="Secka A."/>
            <person name="Antonio M."/>
            <person name="Oren A."/>
            <person name="Chaudhuri R.R."/>
            <person name="La Ragione R."/>
            <person name="Hildebrand F."/>
            <person name="Pallen M.J."/>
        </authorList>
    </citation>
    <scope>NUCLEOTIDE SEQUENCE</scope>
    <source>
        <strain evidence="2">ChiSxjej2B14-8506</strain>
    </source>
</reference>
<comment type="caution">
    <text evidence="2">The sequence shown here is derived from an EMBL/GenBank/DDBJ whole genome shotgun (WGS) entry which is preliminary data.</text>
</comment>
<dbReference type="EMBL" id="DVNK01000051">
    <property type="protein sequence ID" value="HIU47288.1"/>
    <property type="molecule type" value="Genomic_DNA"/>
</dbReference>
<name>A0A9D1S5K8_9FIRM</name>
<accession>A0A9D1S5K8</accession>
<evidence type="ECO:0000313" key="3">
    <source>
        <dbReference type="Proteomes" id="UP000824123"/>
    </source>
</evidence>
<dbReference type="Pfam" id="PF00144">
    <property type="entry name" value="Beta-lactamase"/>
    <property type="match status" value="1"/>
</dbReference>
<evidence type="ECO:0000313" key="2">
    <source>
        <dbReference type="EMBL" id="HIU47288.1"/>
    </source>
</evidence>
<dbReference type="AlphaFoldDB" id="A0A9D1S5K8"/>
<dbReference type="PANTHER" id="PTHR43283">
    <property type="entry name" value="BETA-LACTAMASE-RELATED"/>
    <property type="match status" value="1"/>
</dbReference>
<dbReference type="InterPro" id="IPR001466">
    <property type="entry name" value="Beta-lactam-related"/>
</dbReference>
<gene>
    <name evidence="2" type="ORF">IAC59_08545</name>
</gene>
<dbReference type="Proteomes" id="UP000824123">
    <property type="component" value="Unassembled WGS sequence"/>
</dbReference>
<organism evidence="2 3">
    <name type="scientific">Candidatus Fimadaptatus faecigallinarum</name>
    <dbReference type="NCBI Taxonomy" id="2840814"/>
    <lineage>
        <taxon>Bacteria</taxon>
        <taxon>Bacillati</taxon>
        <taxon>Bacillota</taxon>
        <taxon>Clostridia</taxon>
        <taxon>Eubacteriales</taxon>
        <taxon>Candidatus Fimadaptatus</taxon>
    </lineage>
</organism>
<dbReference type="SUPFAM" id="SSF56601">
    <property type="entry name" value="beta-lactamase/transpeptidase-like"/>
    <property type="match status" value="1"/>
</dbReference>
<dbReference type="Gene3D" id="3.40.710.10">
    <property type="entry name" value="DD-peptidase/beta-lactamase superfamily"/>
    <property type="match status" value="1"/>
</dbReference>
<proteinExistence type="predicted"/>
<protein>
    <submittedName>
        <fullName evidence="2">Beta-lactamase family protein</fullName>
    </submittedName>
</protein>